<reference evidence="1 2" key="1">
    <citation type="submission" date="2017-01" db="EMBL/GenBank/DDBJ databases">
        <authorList>
            <person name="Wolfgang W.J."/>
            <person name="Cole J."/>
            <person name="Wroblewski D."/>
            <person name="Mcginnis J."/>
            <person name="Musser K.A."/>
        </authorList>
    </citation>
    <scope>NUCLEOTIDE SEQUENCE [LARGE SCALE GENOMIC DNA]</scope>
    <source>
        <strain evidence="1 2">93087</strain>
    </source>
</reference>
<sequence>MSRVVYHSGLPSRDFYKTPIYTRPLSLRPLQNPHLRRISALCAARSFAYLYDMSALAVLLRLELHPHLRVLQRSQPYIDRSALAVLLRLELHPYLRVLPRFRAIRFRPFPYFYFMFDYREQYE</sequence>
<dbReference type="EMBL" id="MTAC01000003">
    <property type="protein sequence ID" value="OSI36483.1"/>
    <property type="molecule type" value="Genomic_DNA"/>
</dbReference>
<protein>
    <submittedName>
        <fullName evidence="1">Uncharacterized protein</fullName>
    </submittedName>
</protein>
<dbReference type="Proteomes" id="UP000193346">
    <property type="component" value="Unassembled WGS sequence"/>
</dbReference>
<evidence type="ECO:0000313" key="1">
    <source>
        <dbReference type="EMBL" id="OSI36483.1"/>
    </source>
</evidence>
<organism evidence="1 2">
    <name type="scientific">Neisseria dumasiana</name>
    <dbReference type="NCBI Taxonomy" id="1931275"/>
    <lineage>
        <taxon>Bacteria</taxon>
        <taxon>Pseudomonadati</taxon>
        <taxon>Pseudomonadota</taxon>
        <taxon>Betaproteobacteria</taxon>
        <taxon>Neisseriales</taxon>
        <taxon>Neisseriaceae</taxon>
        <taxon>Neisseria</taxon>
    </lineage>
</organism>
<accession>A0ABX3WQE8</accession>
<gene>
    <name evidence="1" type="ORF">BV913_01850</name>
</gene>
<keyword evidence="2" id="KW-1185">Reference proteome</keyword>
<comment type="caution">
    <text evidence="1">The sequence shown here is derived from an EMBL/GenBank/DDBJ whole genome shotgun (WGS) entry which is preliminary data.</text>
</comment>
<evidence type="ECO:0000313" key="2">
    <source>
        <dbReference type="Proteomes" id="UP000193346"/>
    </source>
</evidence>
<name>A0ABX3WQE8_9NEIS</name>
<proteinExistence type="predicted"/>